<name>A0A2Z5V3P3_9COXI</name>
<keyword evidence="1" id="KW-1133">Transmembrane helix</keyword>
<feature type="transmembrane region" description="Helical" evidence="1">
    <location>
        <begin position="54"/>
        <end position="79"/>
    </location>
</feature>
<keyword evidence="1" id="KW-0812">Transmembrane</keyword>
<organism evidence="2 3">
    <name type="scientific">Candidatus Rickettsiella viridis</name>
    <dbReference type="NCBI Taxonomy" id="676208"/>
    <lineage>
        <taxon>Bacteria</taxon>
        <taxon>Pseudomonadati</taxon>
        <taxon>Pseudomonadota</taxon>
        <taxon>Gammaproteobacteria</taxon>
        <taxon>Legionellales</taxon>
        <taxon>Coxiellaceae</taxon>
        <taxon>Rickettsiella</taxon>
    </lineage>
</organism>
<feature type="transmembrane region" description="Helical" evidence="1">
    <location>
        <begin position="12"/>
        <end position="34"/>
    </location>
</feature>
<keyword evidence="3" id="KW-1185">Reference proteome</keyword>
<dbReference type="AlphaFoldDB" id="A0A2Z5V3P3"/>
<evidence type="ECO:0000313" key="2">
    <source>
        <dbReference type="EMBL" id="BBB15072.1"/>
    </source>
</evidence>
<gene>
    <name evidence="2" type="ORF">RVIR1_05700</name>
</gene>
<dbReference type="Proteomes" id="UP000282483">
    <property type="component" value="Chromosome"/>
</dbReference>
<protein>
    <submittedName>
        <fullName evidence="2">Uncharacterized protein</fullName>
    </submittedName>
</protein>
<evidence type="ECO:0000313" key="3">
    <source>
        <dbReference type="Proteomes" id="UP000282483"/>
    </source>
</evidence>
<dbReference type="RefSeq" id="WP_126322564.1">
    <property type="nucleotide sequence ID" value="NZ_AP018005.1"/>
</dbReference>
<evidence type="ECO:0000256" key="1">
    <source>
        <dbReference type="SAM" id="Phobius"/>
    </source>
</evidence>
<sequence>MIRFFNKFLGALLRLLVFTPFFMLAMVCVPLLFLDRLLQRRPMDAFLELMRLPLKILFLLVMGLQTFSNGWAMGLAALVSTLTVRIKNFFHYEIWTNADFFLSTDLLSEEIINHYEGPLFGYLIRKIIALSLPYEFFKSYESFHESPHNSDSTRDINAVYTALRDSYENRLWQQANNVEQKINEFLQMRIKNAVTPEEIKFAKAAENCYRQFKENFSGNYLTVALDVASAPRPLWTLYLVWMALEEEATEEQSVQLKECLASFMTHIQRGVYRSHNPTDTEIYIEDQPECSTSAVAILLEVLKSLPNSRYKLASPKIDGVQRLRELIHLKLNDNYNVRNHLFVPLGSIAPPIAEGSFKKLEKRALSHYARFLVQTPQGNRLLNSAANLNDEDIQATVDATLDEWRPRP</sequence>
<accession>A0A2Z5V3P3</accession>
<dbReference type="KEGG" id="rvi:RVIR1_05700"/>
<reference evidence="2 3" key="1">
    <citation type="submission" date="2017-03" db="EMBL/GenBank/DDBJ databases">
        <title>The genome sequence of Candidatus Rickettsiella viridis.</title>
        <authorList>
            <person name="Nikoh N."/>
            <person name="Tsuchida T."/>
            <person name="Yamaguchi K."/>
            <person name="Maeda T."/>
            <person name="Shigenobu S."/>
            <person name="Fukatsu T."/>
        </authorList>
    </citation>
    <scope>NUCLEOTIDE SEQUENCE [LARGE SCALE GENOMIC DNA]</scope>
    <source>
        <strain evidence="2 3">Ap-RA04</strain>
    </source>
</reference>
<keyword evidence="1" id="KW-0472">Membrane</keyword>
<dbReference type="EMBL" id="AP018005">
    <property type="protein sequence ID" value="BBB15072.1"/>
    <property type="molecule type" value="Genomic_DNA"/>
</dbReference>
<proteinExistence type="predicted"/>